<dbReference type="Proteomes" id="UP001314263">
    <property type="component" value="Unassembled WGS sequence"/>
</dbReference>
<dbReference type="EC" id="5.2.1.8" evidence="3"/>
<reference evidence="6 7" key="1">
    <citation type="submission" date="2023-10" db="EMBL/GenBank/DDBJ databases">
        <authorList>
            <person name="Maclean D."/>
            <person name="Macfadyen A."/>
        </authorList>
    </citation>
    <scope>NUCLEOTIDE SEQUENCE [LARGE SCALE GENOMIC DNA]</scope>
</reference>
<dbReference type="SUPFAM" id="SSF48452">
    <property type="entry name" value="TPR-like"/>
    <property type="match status" value="1"/>
</dbReference>
<dbReference type="Gene3D" id="3.10.50.40">
    <property type="match status" value="3"/>
</dbReference>
<evidence type="ECO:0000313" key="6">
    <source>
        <dbReference type="EMBL" id="CAK0786960.1"/>
    </source>
</evidence>
<keyword evidence="2" id="KW-0802">TPR repeat</keyword>
<dbReference type="PANTHER" id="PTHR46512:SF8">
    <property type="entry name" value="PEPTIDYLPROLYL ISOMERASE"/>
    <property type="match status" value="1"/>
</dbReference>
<sequence length="587" mass="65205">MAKKLLQYLEVLKNPPQAPSFDPEIDDIDAEQDRKIRELDDLHSGAIRKGALPDSRPEGDANPKDGDLVFFHLTVRKQNEEILETTRLTEDGAEGSGIPKAFIIGKGQRMPRGWELALYDMRRGEKARLMMRPEYGYATKGCKLPPPQGCSRDADYLFDMHLVNWVAKDSVRVANDEGDVYKVSMSEPDSWETPRPPFEVDVSCTARVPSSSGQPGQGQSYSSSSPHQPLHWVIGSSQVPVGFEDGICSLAKGERAFISCPVSKARSEGSHALLPDPPDGADRVEFEVELLRMIQVRDLTGTGEVTKRRIKEGVGEFPVDCPLEDCAVRVHYSACLAGSSEVIFTTRGPDGSAAPVEFNTGMDEVPEAIDMAVRLMTPQEVSLVSAKARLAFQHRSDRPERIPEGADIDFEVELVGFDKQPNWHHAGPDEKIARAQALKEQGNAIFRQGPSQYARARSKWLRAMKMLEHAFDLETDEQMALASKAKVDSMTNLATVAFKEDNFQDCFKWCDKALSEVNDHPKALFRRATANAALMNYEAAMEDFSLCKEVSPALARDVDREVALMEKQRKEADVKHRQALKGFLGGK</sequence>
<keyword evidence="7" id="KW-1185">Reference proteome</keyword>
<dbReference type="InterPro" id="IPR001179">
    <property type="entry name" value="PPIase_FKBP_dom"/>
</dbReference>
<keyword evidence="3" id="KW-0697">Rotamase</keyword>
<comment type="caution">
    <text evidence="6">The sequence shown here is derived from an EMBL/GenBank/DDBJ whole genome shotgun (WGS) entry which is preliminary data.</text>
</comment>
<evidence type="ECO:0000259" key="5">
    <source>
        <dbReference type="PROSITE" id="PS50059"/>
    </source>
</evidence>
<feature type="domain" description="PPIase FKBP-type" evidence="5">
    <location>
        <begin position="197"/>
        <end position="294"/>
    </location>
</feature>
<dbReference type="AlphaFoldDB" id="A0AAV1IL56"/>
<evidence type="ECO:0000256" key="2">
    <source>
        <dbReference type="ARBA" id="ARBA00022803"/>
    </source>
</evidence>
<dbReference type="PANTHER" id="PTHR46512">
    <property type="entry name" value="PEPTIDYLPROLYL ISOMERASE"/>
    <property type="match status" value="1"/>
</dbReference>
<dbReference type="InterPro" id="IPR046357">
    <property type="entry name" value="PPIase_dom_sf"/>
</dbReference>
<dbReference type="Gene3D" id="1.25.40.10">
    <property type="entry name" value="Tetratricopeptide repeat domain"/>
    <property type="match status" value="1"/>
</dbReference>
<keyword evidence="3" id="KW-0413">Isomerase</keyword>
<evidence type="ECO:0000256" key="3">
    <source>
        <dbReference type="PROSITE-ProRule" id="PRU00277"/>
    </source>
</evidence>
<gene>
    <name evidence="6" type="ORF">CVIRNUC_010174</name>
</gene>
<dbReference type="Pfam" id="PF00254">
    <property type="entry name" value="FKBP_C"/>
    <property type="match status" value="3"/>
</dbReference>
<evidence type="ECO:0000256" key="4">
    <source>
        <dbReference type="SAM" id="MobiDB-lite"/>
    </source>
</evidence>
<accession>A0AAV1IL56</accession>
<dbReference type="EMBL" id="CAUYUE010000016">
    <property type="protein sequence ID" value="CAK0786960.1"/>
    <property type="molecule type" value="Genomic_DNA"/>
</dbReference>
<dbReference type="SUPFAM" id="SSF54534">
    <property type="entry name" value="FKBP-like"/>
    <property type="match status" value="3"/>
</dbReference>
<keyword evidence="1" id="KW-0677">Repeat</keyword>
<comment type="catalytic activity">
    <reaction evidence="3">
        <text>[protein]-peptidylproline (omega=180) = [protein]-peptidylproline (omega=0)</text>
        <dbReference type="Rhea" id="RHEA:16237"/>
        <dbReference type="Rhea" id="RHEA-COMP:10747"/>
        <dbReference type="Rhea" id="RHEA-COMP:10748"/>
        <dbReference type="ChEBI" id="CHEBI:83833"/>
        <dbReference type="ChEBI" id="CHEBI:83834"/>
        <dbReference type="EC" id="5.2.1.8"/>
    </reaction>
</comment>
<dbReference type="PROSITE" id="PS50059">
    <property type="entry name" value="FKBP_PPIASE"/>
    <property type="match status" value="3"/>
</dbReference>
<protein>
    <recommendedName>
        <fullName evidence="3">peptidylprolyl isomerase</fullName>
        <ecNumber evidence="3">5.2.1.8</ecNumber>
    </recommendedName>
</protein>
<dbReference type="InterPro" id="IPR050754">
    <property type="entry name" value="FKBP4/5/8-like"/>
</dbReference>
<feature type="domain" description="PPIase FKBP-type" evidence="5">
    <location>
        <begin position="66"/>
        <end position="166"/>
    </location>
</feature>
<dbReference type="InterPro" id="IPR011990">
    <property type="entry name" value="TPR-like_helical_dom_sf"/>
</dbReference>
<dbReference type="GO" id="GO:0003755">
    <property type="term" value="F:peptidyl-prolyl cis-trans isomerase activity"/>
    <property type="evidence" value="ECO:0007669"/>
    <property type="project" value="UniProtKB-KW"/>
</dbReference>
<dbReference type="InterPro" id="IPR019734">
    <property type="entry name" value="TPR_rpt"/>
</dbReference>
<name>A0AAV1IL56_9CHLO</name>
<feature type="domain" description="PPIase FKBP-type" evidence="5">
    <location>
        <begin position="325"/>
        <end position="418"/>
    </location>
</feature>
<organism evidence="6 7">
    <name type="scientific">Coccomyxa viridis</name>
    <dbReference type="NCBI Taxonomy" id="1274662"/>
    <lineage>
        <taxon>Eukaryota</taxon>
        <taxon>Viridiplantae</taxon>
        <taxon>Chlorophyta</taxon>
        <taxon>core chlorophytes</taxon>
        <taxon>Trebouxiophyceae</taxon>
        <taxon>Trebouxiophyceae incertae sedis</taxon>
        <taxon>Coccomyxaceae</taxon>
        <taxon>Coccomyxa</taxon>
    </lineage>
</organism>
<feature type="region of interest" description="Disordered" evidence="4">
    <location>
        <begin position="206"/>
        <end position="227"/>
    </location>
</feature>
<dbReference type="SMART" id="SM00028">
    <property type="entry name" value="TPR"/>
    <property type="match status" value="2"/>
</dbReference>
<feature type="compositionally biased region" description="Low complexity" evidence="4">
    <location>
        <begin position="209"/>
        <end position="226"/>
    </location>
</feature>
<evidence type="ECO:0000313" key="7">
    <source>
        <dbReference type="Proteomes" id="UP001314263"/>
    </source>
</evidence>
<proteinExistence type="predicted"/>
<evidence type="ECO:0000256" key="1">
    <source>
        <dbReference type="ARBA" id="ARBA00022737"/>
    </source>
</evidence>